<feature type="domain" description="RING-type" evidence="14">
    <location>
        <begin position="42"/>
        <end position="68"/>
    </location>
</feature>
<feature type="domain" description="NPH3" evidence="17">
    <location>
        <begin position="1367"/>
        <end position="1649"/>
    </location>
</feature>
<feature type="region of interest" description="Disordered" evidence="13">
    <location>
        <begin position="207"/>
        <end position="260"/>
    </location>
</feature>
<dbReference type="Gene3D" id="3.30.710.10">
    <property type="entry name" value="Potassium Channel Kv1.1, Chain A"/>
    <property type="match status" value="1"/>
</dbReference>
<dbReference type="SMART" id="SM00184">
    <property type="entry name" value="RING"/>
    <property type="match status" value="1"/>
</dbReference>
<accession>A0A9E7GAP3</accession>
<dbReference type="Gene3D" id="3.30.40.10">
    <property type="entry name" value="Zinc/RING finger domain, C3HC4 (zinc finger)"/>
    <property type="match status" value="2"/>
</dbReference>
<evidence type="ECO:0000259" key="16">
    <source>
        <dbReference type="PROSITE" id="PS50172"/>
    </source>
</evidence>
<evidence type="ECO:0000259" key="17">
    <source>
        <dbReference type="PROSITE" id="PS51649"/>
    </source>
</evidence>
<proteinExistence type="inferred from homology"/>
<dbReference type="InterPro" id="IPR034732">
    <property type="entry name" value="EPHD"/>
</dbReference>
<dbReference type="Proteomes" id="UP001055439">
    <property type="component" value="Chromosome 6"/>
</dbReference>
<comment type="similarity">
    <text evidence="11">Belongs to the NPH3 family.</text>
</comment>
<evidence type="ECO:0000256" key="11">
    <source>
        <dbReference type="PROSITE-ProRule" id="PRU00982"/>
    </source>
</evidence>
<feature type="compositionally biased region" description="Polar residues" evidence="13">
    <location>
        <begin position="737"/>
        <end position="748"/>
    </location>
</feature>
<dbReference type="InterPro" id="IPR031099">
    <property type="entry name" value="BRCA1-associated"/>
</dbReference>
<comment type="pathway">
    <text evidence="2">Protein modification; protein ubiquitination.</text>
</comment>
<dbReference type="EMBL" id="CP097508">
    <property type="protein sequence ID" value="URE08892.1"/>
    <property type="molecule type" value="Genomic_DNA"/>
</dbReference>
<dbReference type="Pfam" id="PF13771">
    <property type="entry name" value="zf-HC5HC2H"/>
    <property type="match status" value="1"/>
</dbReference>
<evidence type="ECO:0000256" key="12">
    <source>
        <dbReference type="SAM" id="Coils"/>
    </source>
</evidence>
<dbReference type="InterPro" id="IPR000210">
    <property type="entry name" value="BTB/POZ_dom"/>
</dbReference>
<protein>
    <submittedName>
        <fullName evidence="19">BRCA1 C Terminus (BRCT) domain</fullName>
    </submittedName>
</protein>
<feature type="coiled-coil region" evidence="12">
    <location>
        <begin position="1697"/>
        <end position="1724"/>
    </location>
</feature>
<evidence type="ECO:0000256" key="1">
    <source>
        <dbReference type="ARBA" id="ARBA00004123"/>
    </source>
</evidence>
<dbReference type="InterPro" id="IPR036420">
    <property type="entry name" value="BRCT_dom_sf"/>
</dbReference>
<evidence type="ECO:0000256" key="8">
    <source>
        <dbReference type="ARBA" id="ARBA00023204"/>
    </source>
</evidence>
<evidence type="ECO:0000256" key="3">
    <source>
        <dbReference type="ARBA" id="ARBA00022723"/>
    </source>
</evidence>
<keyword evidence="20" id="KW-1185">Reference proteome</keyword>
<reference evidence="19" key="1">
    <citation type="submission" date="2022-05" db="EMBL/GenBank/DDBJ databases">
        <title>The Musa troglodytarum L. genome provides insights into the mechanism of non-climacteric behaviour and enrichment of carotenoids.</title>
        <authorList>
            <person name="Wang J."/>
        </authorList>
    </citation>
    <scope>NUCLEOTIDE SEQUENCE</scope>
    <source>
        <tissue evidence="19">Leaf</tissue>
    </source>
</reference>
<evidence type="ECO:0000256" key="10">
    <source>
        <dbReference type="PROSITE-ProRule" id="PRU00175"/>
    </source>
</evidence>
<keyword evidence="12" id="KW-0175">Coiled coil</keyword>
<dbReference type="Pfam" id="PF00651">
    <property type="entry name" value="BTB"/>
    <property type="match status" value="1"/>
</dbReference>
<dbReference type="GO" id="GO:0005634">
    <property type="term" value="C:nucleus"/>
    <property type="evidence" value="ECO:0007669"/>
    <property type="project" value="UniProtKB-SubCell"/>
</dbReference>
<evidence type="ECO:0000256" key="4">
    <source>
        <dbReference type="ARBA" id="ARBA00022737"/>
    </source>
</evidence>
<dbReference type="CDD" id="cd18312">
    <property type="entry name" value="BTB_POZ_NPY3-like"/>
    <property type="match status" value="1"/>
</dbReference>
<dbReference type="PROSITE" id="PS50172">
    <property type="entry name" value="BRCT"/>
    <property type="match status" value="2"/>
</dbReference>
<dbReference type="GO" id="GO:0045944">
    <property type="term" value="P:positive regulation of transcription by RNA polymerase II"/>
    <property type="evidence" value="ECO:0007669"/>
    <property type="project" value="TreeGrafter"/>
</dbReference>
<keyword evidence="7" id="KW-0862">Zinc</keyword>
<dbReference type="InterPro" id="IPR013083">
    <property type="entry name" value="Znf_RING/FYVE/PHD"/>
</dbReference>
<dbReference type="SUPFAM" id="SSF52113">
    <property type="entry name" value="BRCT domain"/>
    <property type="match status" value="2"/>
</dbReference>
<gene>
    <name evidence="19" type="ORF">MUK42_21875</name>
</gene>
<feature type="compositionally biased region" description="Basic and acidic residues" evidence="13">
    <location>
        <begin position="243"/>
        <end position="252"/>
    </location>
</feature>
<dbReference type="PANTHER" id="PTHR13763">
    <property type="entry name" value="BREAST CANCER TYPE 1 SUSCEPTIBILITY PROTEIN BRCA1"/>
    <property type="match status" value="1"/>
</dbReference>
<evidence type="ECO:0000256" key="13">
    <source>
        <dbReference type="SAM" id="MobiDB-lite"/>
    </source>
</evidence>
<dbReference type="CDD" id="cd15571">
    <property type="entry name" value="ePHD"/>
    <property type="match status" value="1"/>
</dbReference>
<feature type="compositionally biased region" description="Basic and acidic residues" evidence="13">
    <location>
        <begin position="443"/>
        <end position="455"/>
    </location>
</feature>
<dbReference type="CDD" id="cd17734">
    <property type="entry name" value="BRCT_Bard1_rpt1"/>
    <property type="match status" value="1"/>
</dbReference>
<feature type="region of interest" description="Disordered" evidence="13">
    <location>
        <begin position="120"/>
        <end position="150"/>
    </location>
</feature>
<dbReference type="PROSITE" id="PS51805">
    <property type="entry name" value="EPHD"/>
    <property type="match status" value="1"/>
</dbReference>
<dbReference type="FunFam" id="3.40.50.10190:FF:000006">
    <property type="entry name" value="Breast cancer type 1 susceptibility protein homolog"/>
    <property type="match status" value="1"/>
</dbReference>
<feature type="domain" description="PHD-type" evidence="18">
    <location>
        <begin position="596"/>
        <end position="716"/>
    </location>
</feature>
<dbReference type="SUPFAM" id="SSF54695">
    <property type="entry name" value="POZ domain"/>
    <property type="match status" value="1"/>
</dbReference>
<evidence type="ECO:0000256" key="6">
    <source>
        <dbReference type="ARBA" id="ARBA00022771"/>
    </source>
</evidence>
<dbReference type="PROSITE" id="PS50089">
    <property type="entry name" value="ZF_RING_2"/>
    <property type="match status" value="1"/>
</dbReference>
<dbReference type="InterPro" id="IPR001357">
    <property type="entry name" value="BRCT_dom"/>
</dbReference>
<evidence type="ECO:0000256" key="2">
    <source>
        <dbReference type="ARBA" id="ARBA00004906"/>
    </source>
</evidence>
<feature type="domain" description="BTB" evidence="15">
    <location>
        <begin position="1183"/>
        <end position="1252"/>
    </location>
</feature>
<feature type="compositionally biased region" description="Basic and acidic residues" evidence="13">
    <location>
        <begin position="123"/>
        <end position="136"/>
    </location>
</feature>
<dbReference type="GO" id="GO:0000724">
    <property type="term" value="P:double-strand break repair via homologous recombination"/>
    <property type="evidence" value="ECO:0007669"/>
    <property type="project" value="TreeGrafter"/>
</dbReference>
<dbReference type="PANTHER" id="PTHR13763:SF0">
    <property type="entry name" value="BREAST CANCER TYPE 1 SUSCEPTIBILITY PROTEIN"/>
    <property type="match status" value="1"/>
</dbReference>
<keyword evidence="4" id="KW-0677">Repeat</keyword>
<feature type="region of interest" description="Disordered" evidence="13">
    <location>
        <begin position="434"/>
        <end position="455"/>
    </location>
</feature>
<keyword evidence="9" id="KW-0539">Nucleus</keyword>
<evidence type="ECO:0000313" key="19">
    <source>
        <dbReference type="EMBL" id="URE08892.1"/>
    </source>
</evidence>
<feature type="region of interest" description="Disordered" evidence="13">
    <location>
        <begin position="723"/>
        <end position="748"/>
    </location>
</feature>
<dbReference type="InterPro" id="IPR001841">
    <property type="entry name" value="Znf_RING"/>
</dbReference>
<dbReference type="GO" id="GO:0004842">
    <property type="term" value="F:ubiquitin-protein transferase activity"/>
    <property type="evidence" value="ECO:0007669"/>
    <property type="project" value="TreeGrafter"/>
</dbReference>
<dbReference type="PROSITE" id="PS51649">
    <property type="entry name" value="NPH3"/>
    <property type="match status" value="1"/>
</dbReference>
<evidence type="ECO:0000259" key="15">
    <source>
        <dbReference type="PROSITE" id="PS50097"/>
    </source>
</evidence>
<dbReference type="Pfam" id="PF03000">
    <property type="entry name" value="NPH3"/>
    <property type="match status" value="1"/>
</dbReference>
<dbReference type="PROSITE" id="PS00518">
    <property type="entry name" value="ZF_RING_1"/>
    <property type="match status" value="1"/>
</dbReference>
<dbReference type="Gene3D" id="3.40.50.10190">
    <property type="entry name" value="BRCT domain"/>
    <property type="match status" value="2"/>
</dbReference>
<dbReference type="GO" id="GO:0008270">
    <property type="term" value="F:zinc ion binding"/>
    <property type="evidence" value="ECO:0007669"/>
    <property type="project" value="UniProtKB-KW"/>
</dbReference>
<dbReference type="Pfam" id="PF13923">
    <property type="entry name" value="zf-C3HC4_2"/>
    <property type="match status" value="1"/>
</dbReference>
<keyword evidence="8" id="KW-0234">DNA repair</keyword>
<dbReference type="InterPro" id="IPR011333">
    <property type="entry name" value="SKP1/BTB/POZ_sf"/>
</dbReference>
<comment type="subcellular location">
    <subcellularLocation>
        <location evidence="1">Nucleus</location>
    </subcellularLocation>
</comment>
<evidence type="ECO:0000259" key="18">
    <source>
        <dbReference type="PROSITE" id="PS51805"/>
    </source>
</evidence>
<keyword evidence="6 10" id="KW-0863">Zinc-finger</keyword>
<evidence type="ECO:0000313" key="20">
    <source>
        <dbReference type="Proteomes" id="UP001055439"/>
    </source>
</evidence>
<dbReference type="InterPro" id="IPR017907">
    <property type="entry name" value="Znf_RING_CS"/>
</dbReference>
<feature type="compositionally biased region" description="Polar residues" evidence="13">
    <location>
        <begin position="222"/>
        <end position="239"/>
    </location>
</feature>
<evidence type="ECO:0000256" key="9">
    <source>
        <dbReference type="ARBA" id="ARBA00023242"/>
    </source>
</evidence>
<keyword evidence="3" id="KW-0479">Metal-binding</keyword>
<keyword evidence="5" id="KW-0227">DNA damage</keyword>
<feature type="domain" description="BRCT" evidence="16">
    <location>
        <begin position="873"/>
        <end position="931"/>
    </location>
</feature>
<evidence type="ECO:0000259" key="14">
    <source>
        <dbReference type="PROSITE" id="PS50089"/>
    </source>
</evidence>
<name>A0A9E7GAP3_9LILI</name>
<dbReference type="OrthoDB" id="2384350at2759"/>
<feature type="region of interest" description="Disordered" evidence="13">
    <location>
        <begin position="487"/>
        <end position="508"/>
    </location>
</feature>
<sequence length="1781" mass="199685">MADFANLEKMGRELKCPIWYQMPLLHHSLVLRWSLLKSAVSLSCNHVFCNSCIAESMKKSASDCPVCKVPFRRREVRAAPHMDNLVGIFKSMEVMAGTNICNEEERIITTDTMGECQKKSKRKECSQMKNTKEKTNAGHSPHYKPKTPSVPAKKRLHVTPYSVSETPLRPQKIHRLEDARIELIGDTELNDNKKLFADDTEDPSLSPFFWLRGNDDIDESPQKPSDQQIMETPSPQSAPCFSDMKESDDEKPTLPTPTNKLNIAEDFDSEMFEWSQRAYSPELFSTPQRTQTVERHRLLKIPEKECQGNIDAVVHYEDAKVGTASISKTILHKKRRRKSNSLLKSRKSLIKEDQDLLSHDVNGEVPCNSGDVIDRSYPKPKRISVKRCQKSATRYQTNCSMSLRSLKKQFNNAAVEASEHSPDISVKAKYSSVIKGSGGTANRSDRKIKGSDSELQRKHFKRSNIDVQVEVPEGIVSLTNDAEIQDESNIKLPELPASTHQERKPEKLSSDILDKRGKHIHQKKRIAKNQASELQVTSAVKVPATPMGTAACESNKTSSNALKEYKLSLAVKHISKNRIQSTENIIMRKCQESHSPIRCAFCHSSTDTEDSGEMMHYFNGKPVAADFNGGRNVIHCHKHCTEWAPDVYFEDDMAINLTAEVSRSRRIKCSCCGANGAALGCCERSCRKSFHFTCAKLMQECKWDTQNFVMLCPLHSSMEFPNEVSEPQRQSRKKSTPKGSSQALSINTCDHPGQKWKWPSGSPCKWMLCCSALSAAEKEAVSKFAKVTGVPISITWNPEITHIIASTDHNGAYKRTLKILKGIIDGKWILKVDWINACMVAMEPIDEEKFEVTGDIHGISDGPRLGRLRATNKQPKLFDGFKFYFSGDYTPSYKGYLQDLVIAAGGSVLQRKPISRDNKRLLGDSSTCRTLIVFSIEHPEKNCNSDTVTYQRRSEAQVLADASGDIRINMEFMQSCCSCFSRFDKWWNLSVTANGWGSREQAILDLKRSRQISNHDYNPKALNRVTEDIDARIVDAKPLAVTSENLHVTGQKLDNLILEAITNLKEPTGSGSNKTTISMYIRDGPSLRGIVSALELNDGEPWKSCLVHYKPWKLFSHSIVIALNNPFFGMACKKLGSKADAFHRQGQAWFYMFVLMFNNALPKLRIIGTSRSGHRFCTTGLPSDIIIEVGEMAFHLHKFPLLSKSALLEKLIEEISDEQEGCVVKLHDIPGGSKSFELVARFCYGLKFELTASNVVYLRCAAEHLQMTEEISEGNLITQTEIFINQVVIRSWKDSIKALVMCNNLLPHAENLQIIKRCIDSLAVKACTDPNLFGWPLVEHGTMQSPGGSVLWNGISTGAIPRNCSFDWWYEDVSSLSLPLYKKLISVMESRGIRQEVIAGSMTFYAKRYLPGISRRHCMASVAVTAAPSEEEQRHLLEEIASLLPLQKGVISTKVLFGLLRTGMILQVKPSCISDLEKRIGLQLDQATLEDLLLPNFSYSMETLYNVDCVQQILEHFLAMVQAADCASPNIVDDEQITGSPSLEPVTTVAKLIDGYLAEVAPDVNLKLPKFQNLAGAVPDYARPLDDGLYRAIDIYLKAHPWLTEADREQLCRVMDCQKLSLEACTHAAQNERLPLRVVVQVLFFEQLQLRTSIAGCLLVSDNLDGSRPLRGGLVGSGDAGGWASTVRENHVLMEGMDNMRMRVSELEKECTSMRQEIEKLGSGKSRWSSVPKRFGFTIKSQMCSAQEESVGDHCRNRMNIKTEKFPEKLMKHNKQSSAGS</sequence>
<dbReference type="SUPFAM" id="SSF57850">
    <property type="entry name" value="RING/U-box"/>
    <property type="match status" value="1"/>
</dbReference>
<dbReference type="SMART" id="SM00292">
    <property type="entry name" value="BRCT"/>
    <property type="match status" value="2"/>
</dbReference>
<feature type="domain" description="BRCT" evidence="16">
    <location>
        <begin position="777"/>
        <end position="852"/>
    </location>
</feature>
<organism evidence="19 20">
    <name type="scientific">Musa troglodytarum</name>
    <name type="common">fe'i banana</name>
    <dbReference type="NCBI Taxonomy" id="320322"/>
    <lineage>
        <taxon>Eukaryota</taxon>
        <taxon>Viridiplantae</taxon>
        <taxon>Streptophyta</taxon>
        <taxon>Embryophyta</taxon>
        <taxon>Tracheophyta</taxon>
        <taxon>Spermatophyta</taxon>
        <taxon>Magnoliopsida</taxon>
        <taxon>Liliopsida</taxon>
        <taxon>Zingiberales</taxon>
        <taxon>Musaceae</taxon>
        <taxon>Musa</taxon>
    </lineage>
</organism>
<dbReference type="PROSITE" id="PS50097">
    <property type="entry name" value="BTB"/>
    <property type="match status" value="1"/>
</dbReference>
<evidence type="ECO:0000256" key="7">
    <source>
        <dbReference type="ARBA" id="ARBA00022833"/>
    </source>
</evidence>
<dbReference type="InterPro" id="IPR027356">
    <property type="entry name" value="NPH3_dom"/>
</dbReference>
<evidence type="ECO:0000256" key="5">
    <source>
        <dbReference type="ARBA" id="ARBA00022763"/>
    </source>
</evidence>